<protein>
    <submittedName>
        <fullName evidence="1">Uncharacterized protein</fullName>
    </submittedName>
</protein>
<evidence type="ECO:0000313" key="1">
    <source>
        <dbReference type="EMBL" id="KAF7845043.1"/>
    </source>
</evidence>
<organism evidence="1 2">
    <name type="scientific">Senna tora</name>
    <dbReference type="NCBI Taxonomy" id="362788"/>
    <lineage>
        <taxon>Eukaryota</taxon>
        <taxon>Viridiplantae</taxon>
        <taxon>Streptophyta</taxon>
        <taxon>Embryophyta</taxon>
        <taxon>Tracheophyta</taxon>
        <taxon>Spermatophyta</taxon>
        <taxon>Magnoliopsida</taxon>
        <taxon>eudicotyledons</taxon>
        <taxon>Gunneridae</taxon>
        <taxon>Pentapetalae</taxon>
        <taxon>rosids</taxon>
        <taxon>fabids</taxon>
        <taxon>Fabales</taxon>
        <taxon>Fabaceae</taxon>
        <taxon>Caesalpinioideae</taxon>
        <taxon>Cassia clade</taxon>
        <taxon>Senna</taxon>
    </lineage>
</organism>
<dbReference type="EMBL" id="JAAIUW010000001">
    <property type="protein sequence ID" value="KAF7845043.1"/>
    <property type="molecule type" value="Genomic_DNA"/>
</dbReference>
<sequence length="140" mass="15781">MGGRELGMGSDIKGIIDISLWQCGADFTFVLEYDGARQISPALSEDKEQACLVHALPRFGPSLCTTPPRPTPLAAPFKAPKAKANHYITITTINFTLERERERETSFLVRRKQPQPQPRLLDQDHYPLPHSHCFCFQSSE</sequence>
<proteinExistence type="predicted"/>
<name>A0A834XI73_9FABA</name>
<gene>
    <name evidence="1" type="ORF">G2W53_001948</name>
</gene>
<dbReference type="Proteomes" id="UP000634136">
    <property type="component" value="Unassembled WGS sequence"/>
</dbReference>
<reference evidence="1" key="1">
    <citation type="submission" date="2020-09" db="EMBL/GenBank/DDBJ databases">
        <title>Genome-Enabled Discovery of Anthraquinone Biosynthesis in Senna tora.</title>
        <authorList>
            <person name="Kang S.-H."/>
            <person name="Pandey R.P."/>
            <person name="Lee C.-M."/>
            <person name="Sim J.-S."/>
            <person name="Jeong J.-T."/>
            <person name="Choi B.-S."/>
            <person name="Jung M."/>
            <person name="Ginzburg D."/>
            <person name="Zhao K."/>
            <person name="Won S.Y."/>
            <person name="Oh T.-J."/>
            <person name="Yu Y."/>
            <person name="Kim N.-H."/>
            <person name="Lee O.R."/>
            <person name="Lee T.-H."/>
            <person name="Bashyal P."/>
            <person name="Kim T.-S."/>
            <person name="Lee W.-H."/>
            <person name="Kawkins C."/>
            <person name="Kim C.-K."/>
            <person name="Kim J.S."/>
            <person name="Ahn B.O."/>
            <person name="Rhee S.Y."/>
            <person name="Sohng J.K."/>
        </authorList>
    </citation>
    <scope>NUCLEOTIDE SEQUENCE</scope>
    <source>
        <tissue evidence="1">Leaf</tissue>
    </source>
</reference>
<accession>A0A834XI73</accession>
<keyword evidence="2" id="KW-1185">Reference proteome</keyword>
<evidence type="ECO:0000313" key="2">
    <source>
        <dbReference type="Proteomes" id="UP000634136"/>
    </source>
</evidence>
<comment type="caution">
    <text evidence="1">The sequence shown here is derived from an EMBL/GenBank/DDBJ whole genome shotgun (WGS) entry which is preliminary data.</text>
</comment>
<dbReference type="AlphaFoldDB" id="A0A834XI73"/>